<proteinExistence type="predicted"/>
<dbReference type="PROSITE" id="PS51819">
    <property type="entry name" value="VOC"/>
    <property type="match status" value="1"/>
</dbReference>
<sequence length="131" mass="14243">MPAVLDHLLIPARDRRAAAQRLAAILDVPWSAQAAVGPFSAVYVSDDLTVDFDEVAPGAEVPRQHYAFRVGEADFDALLDRLKALGIAWRSTPGGPDDGQVNTYGGGRIVYWREPDGHAWEALTKSYARAP</sequence>
<dbReference type="RefSeq" id="WP_394478229.1">
    <property type="nucleotide sequence ID" value="NZ_JBIGHV010000003.1"/>
</dbReference>
<dbReference type="Proteomes" id="UP001606210">
    <property type="component" value="Unassembled WGS sequence"/>
</dbReference>
<reference evidence="2 3" key="1">
    <citation type="submission" date="2024-08" db="EMBL/GenBank/DDBJ databases">
        <authorList>
            <person name="Lu H."/>
        </authorList>
    </citation>
    <scope>NUCLEOTIDE SEQUENCE [LARGE SCALE GENOMIC DNA]</scope>
    <source>
        <strain evidence="2 3">LYH14W</strain>
    </source>
</reference>
<dbReference type="InterPro" id="IPR029068">
    <property type="entry name" value="Glyas_Bleomycin-R_OHBP_Dase"/>
</dbReference>
<dbReference type="EMBL" id="JBIGHV010000003">
    <property type="protein sequence ID" value="MFG6430169.1"/>
    <property type="molecule type" value="Genomic_DNA"/>
</dbReference>
<accession>A0ABW7F0V0</accession>
<evidence type="ECO:0000259" key="1">
    <source>
        <dbReference type="PROSITE" id="PS51819"/>
    </source>
</evidence>
<evidence type="ECO:0000313" key="3">
    <source>
        <dbReference type="Proteomes" id="UP001606210"/>
    </source>
</evidence>
<dbReference type="Gene3D" id="3.10.180.10">
    <property type="entry name" value="2,3-Dihydroxybiphenyl 1,2-Dioxygenase, domain 1"/>
    <property type="match status" value="1"/>
</dbReference>
<organism evidence="2 3">
    <name type="scientific">Pelomonas parva</name>
    <dbReference type="NCBI Taxonomy" id="3299032"/>
    <lineage>
        <taxon>Bacteria</taxon>
        <taxon>Pseudomonadati</taxon>
        <taxon>Pseudomonadota</taxon>
        <taxon>Betaproteobacteria</taxon>
        <taxon>Burkholderiales</taxon>
        <taxon>Sphaerotilaceae</taxon>
        <taxon>Roseateles</taxon>
    </lineage>
</organism>
<dbReference type="Pfam" id="PF00903">
    <property type="entry name" value="Glyoxalase"/>
    <property type="match status" value="1"/>
</dbReference>
<gene>
    <name evidence="2" type="ORF">ACG00Y_09615</name>
</gene>
<dbReference type="SUPFAM" id="SSF54593">
    <property type="entry name" value="Glyoxalase/Bleomycin resistance protein/Dihydroxybiphenyl dioxygenase"/>
    <property type="match status" value="1"/>
</dbReference>
<comment type="caution">
    <text evidence="2">The sequence shown here is derived from an EMBL/GenBank/DDBJ whole genome shotgun (WGS) entry which is preliminary data.</text>
</comment>
<keyword evidence="3" id="KW-1185">Reference proteome</keyword>
<name>A0ABW7F0V0_9BURK</name>
<dbReference type="InterPro" id="IPR004360">
    <property type="entry name" value="Glyas_Fos-R_dOase_dom"/>
</dbReference>
<dbReference type="InterPro" id="IPR037523">
    <property type="entry name" value="VOC_core"/>
</dbReference>
<evidence type="ECO:0000313" key="2">
    <source>
        <dbReference type="EMBL" id="MFG6430169.1"/>
    </source>
</evidence>
<feature type="domain" description="VOC" evidence="1">
    <location>
        <begin position="4"/>
        <end position="125"/>
    </location>
</feature>
<protein>
    <submittedName>
        <fullName evidence="2">VOC family protein</fullName>
    </submittedName>
</protein>